<dbReference type="RefSeq" id="WP_187768688.1">
    <property type="nucleotide sequence ID" value="NZ_JACTVM010000001.1"/>
</dbReference>
<comment type="caution">
    <text evidence="2">The sequence shown here is derived from an EMBL/GenBank/DDBJ whole genome shotgun (WGS) entry which is preliminary data.</text>
</comment>
<accession>A0A8I0ETW4</accession>
<dbReference type="Pfam" id="PF10012">
    <property type="entry name" value="DUF2255"/>
    <property type="match status" value="1"/>
</dbReference>
<dbReference type="InterPro" id="IPR012349">
    <property type="entry name" value="Split_barrel_FMN-bd"/>
</dbReference>
<reference evidence="2" key="1">
    <citation type="submission" date="2020-09" db="EMBL/GenBank/DDBJ databases">
        <title>Novel species in genus Aeromicrobium.</title>
        <authorList>
            <person name="Zhang G."/>
        </authorList>
    </citation>
    <scope>NUCLEOTIDE SEQUENCE</scope>
    <source>
        <strain evidence="2">Zg-636</strain>
    </source>
</reference>
<sequence length="121" mass="13271">MSSENTTLVDEAGRSDEVTISGVGQPPDQVPIWIVKSGNDLYVRSYRGPTGRWYRRVREAGQAMLGIGGRQLEVRVEPVGDHDQAAINAAYVHKYGHYGPAYIGPMTSEDVVSTTLRLVPQ</sequence>
<feature type="region of interest" description="Disordered" evidence="1">
    <location>
        <begin position="1"/>
        <end position="23"/>
    </location>
</feature>
<evidence type="ECO:0000256" key="1">
    <source>
        <dbReference type="SAM" id="MobiDB-lite"/>
    </source>
</evidence>
<protein>
    <submittedName>
        <fullName evidence="2">DUF2255 family protein</fullName>
    </submittedName>
</protein>
<dbReference type="Proteomes" id="UP000620591">
    <property type="component" value="Unassembled WGS sequence"/>
</dbReference>
<evidence type="ECO:0000313" key="3">
    <source>
        <dbReference type="Proteomes" id="UP000620591"/>
    </source>
</evidence>
<evidence type="ECO:0000313" key="2">
    <source>
        <dbReference type="EMBL" id="MBC9225513.1"/>
    </source>
</evidence>
<proteinExistence type="predicted"/>
<organism evidence="2 3">
    <name type="scientific">Aeromicrobium senzhongii</name>
    <dbReference type="NCBI Taxonomy" id="2663859"/>
    <lineage>
        <taxon>Bacteria</taxon>
        <taxon>Bacillati</taxon>
        <taxon>Actinomycetota</taxon>
        <taxon>Actinomycetes</taxon>
        <taxon>Propionibacteriales</taxon>
        <taxon>Nocardioidaceae</taxon>
        <taxon>Aeromicrobium</taxon>
    </lineage>
</organism>
<dbReference type="AlphaFoldDB" id="A0A8I0ETW4"/>
<dbReference type="Gene3D" id="2.30.110.10">
    <property type="entry name" value="Electron Transport, Fmn-binding Protein, Chain A"/>
    <property type="match status" value="1"/>
</dbReference>
<name>A0A8I0ETW4_9ACTN</name>
<gene>
    <name evidence="2" type="ORF">IBG24_04185</name>
</gene>
<dbReference type="EMBL" id="JACTVM010000001">
    <property type="protein sequence ID" value="MBC9225513.1"/>
    <property type="molecule type" value="Genomic_DNA"/>
</dbReference>
<dbReference type="InterPro" id="IPR016888">
    <property type="entry name" value="UCP028498"/>
</dbReference>